<keyword evidence="5" id="KW-0249">Electron transport</keyword>
<dbReference type="PANTHER" id="PTHR43112">
    <property type="entry name" value="FERREDOXIN"/>
    <property type="match status" value="1"/>
</dbReference>
<name>A0ABN7YC88_9BURK</name>
<comment type="cofactor">
    <cofactor evidence="8">
        <name>[2Fe-2S] cluster</name>
        <dbReference type="ChEBI" id="CHEBI:190135"/>
    </cofactor>
</comment>
<dbReference type="Gene3D" id="3.10.20.30">
    <property type="match status" value="1"/>
</dbReference>
<evidence type="ECO:0000256" key="6">
    <source>
        <dbReference type="ARBA" id="ARBA00023004"/>
    </source>
</evidence>
<evidence type="ECO:0000256" key="9">
    <source>
        <dbReference type="SAM" id="MobiDB-lite"/>
    </source>
</evidence>
<keyword evidence="2" id="KW-0813">Transport</keyword>
<evidence type="ECO:0000259" key="10">
    <source>
        <dbReference type="PROSITE" id="PS51085"/>
    </source>
</evidence>
<feature type="region of interest" description="Disordered" evidence="9">
    <location>
        <begin position="1"/>
        <end position="20"/>
    </location>
</feature>
<evidence type="ECO:0000256" key="1">
    <source>
        <dbReference type="ARBA" id="ARBA00007874"/>
    </source>
</evidence>
<evidence type="ECO:0000256" key="3">
    <source>
        <dbReference type="ARBA" id="ARBA00022714"/>
    </source>
</evidence>
<reference evidence="11 12" key="1">
    <citation type="submission" date="2021-08" db="EMBL/GenBank/DDBJ databases">
        <authorList>
            <person name="Peeters C."/>
        </authorList>
    </citation>
    <scope>NUCLEOTIDE SEQUENCE [LARGE SCALE GENOMIC DNA]</scope>
    <source>
        <strain evidence="11 12">LMG 21510</strain>
    </source>
</reference>
<evidence type="ECO:0000313" key="11">
    <source>
        <dbReference type="EMBL" id="CAG9169540.1"/>
    </source>
</evidence>
<dbReference type="Proteomes" id="UP000721236">
    <property type="component" value="Unassembled WGS sequence"/>
</dbReference>
<keyword evidence="12" id="KW-1185">Reference proteome</keyword>
<evidence type="ECO:0000313" key="12">
    <source>
        <dbReference type="Proteomes" id="UP000721236"/>
    </source>
</evidence>
<evidence type="ECO:0000256" key="7">
    <source>
        <dbReference type="ARBA" id="ARBA00023014"/>
    </source>
</evidence>
<keyword evidence="3" id="KW-0001">2Fe-2S</keyword>
<protein>
    <recommendedName>
        <fullName evidence="10">2Fe-2S ferredoxin-type domain-containing protein</fullName>
    </recommendedName>
</protein>
<evidence type="ECO:0000256" key="5">
    <source>
        <dbReference type="ARBA" id="ARBA00022982"/>
    </source>
</evidence>
<feature type="domain" description="2Fe-2S ferredoxin-type" evidence="10">
    <location>
        <begin position="19"/>
        <end position="107"/>
    </location>
</feature>
<dbReference type="InterPro" id="IPR036010">
    <property type="entry name" value="2Fe-2S_ferredoxin-like_sf"/>
</dbReference>
<dbReference type="EMBL" id="CAJZAH010000001">
    <property type="protein sequence ID" value="CAG9169540.1"/>
    <property type="molecule type" value="Genomic_DNA"/>
</dbReference>
<accession>A0ABN7YC88</accession>
<dbReference type="PROSITE" id="PS51085">
    <property type="entry name" value="2FE2S_FER_2"/>
    <property type="match status" value="1"/>
</dbReference>
<evidence type="ECO:0000256" key="4">
    <source>
        <dbReference type="ARBA" id="ARBA00022723"/>
    </source>
</evidence>
<dbReference type="InterPro" id="IPR012675">
    <property type="entry name" value="Beta-grasp_dom_sf"/>
</dbReference>
<keyword evidence="7" id="KW-0411">Iron-sulfur</keyword>
<evidence type="ECO:0000256" key="8">
    <source>
        <dbReference type="ARBA" id="ARBA00034078"/>
    </source>
</evidence>
<keyword evidence="4" id="KW-0479">Metal-binding</keyword>
<dbReference type="PANTHER" id="PTHR43112:SF3">
    <property type="entry name" value="FERREDOXIN-2, CHLOROPLASTIC"/>
    <property type="match status" value="1"/>
</dbReference>
<organism evidence="11 12">
    <name type="scientific">Cupriavidus respiraculi</name>
    <dbReference type="NCBI Taxonomy" id="195930"/>
    <lineage>
        <taxon>Bacteria</taxon>
        <taxon>Pseudomonadati</taxon>
        <taxon>Pseudomonadota</taxon>
        <taxon>Betaproteobacteria</taxon>
        <taxon>Burkholderiales</taxon>
        <taxon>Burkholderiaceae</taxon>
        <taxon>Cupriavidus</taxon>
    </lineage>
</organism>
<evidence type="ECO:0000256" key="2">
    <source>
        <dbReference type="ARBA" id="ARBA00022448"/>
    </source>
</evidence>
<dbReference type="InterPro" id="IPR001041">
    <property type="entry name" value="2Fe-2S_ferredoxin-type"/>
</dbReference>
<dbReference type="Pfam" id="PF00111">
    <property type="entry name" value="Fer2"/>
    <property type="match status" value="1"/>
</dbReference>
<comment type="caution">
    <text evidence="11">The sequence shown here is derived from an EMBL/GenBank/DDBJ whole genome shotgun (WGS) entry which is preliminary data.</text>
</comment>
<keyword evidence="6" id="KW-0408">Iron</keyword>
<dbReference type="SUPFAM" id="SSF54292">
    <property type="entry name" value="2Fe-2S ferredoxin-like"/>
    <property type="match status" value="1"/>
</dbReference>
<gene>
    <name evidence="11" type="ORF">LMG21510_01479</name>
</gene>
<comment type="similarity">
    <text evidence="1">Belongs to the 2Fe2S plant-type ferredoxin family.</text>
</comment>
<proteinExistence type="inferred from homology"/>
<dbReference type="CDD" id="cd00207">
    <property type="entry name" value="fer2"/>
    <property type="match status" value="1"/>
</dbReference>
<sequence length="107" mass="11574">MRPDGESEATPVDGDKSGYRVRLEPDGREFAAAADTTILQAALRAGVPMDSSCRNGTCRTCMCRLASGHVHYRIAWPGLSIDEKEDGYILPCVAYPDSDLVVDMPAI</sequence>